<comment type="caution">
    <text evidence="9">The sequence shown here is derived from an EMBL/GenBank/DDBJ whole genome shotgun (WGS) entry which is preliminary data.</text>
</comment>
<organism evidence="9 10">
    <name type="scientific">Odynerus spinipes</name>
    <dbReference type="NCBI Taxonomy" id="1348599"/>
    <lineage>
        <taxon>Eukaryota</taxon>
        <taxon>Metazoa</taxon>
        <taxon>Ecdysozoa</taxon>
        <taxon>Arthropoda</taxon>
        <taxon>Hexapoda</taxon>
        <taxon>Insecta</taxon>
        <taxon>Pterygota</taxon>
        <taxon>Neoptera</taxon>
        <taxon>Endopterygota</taxon>
        <taxon>Hymenoptera</taxon>
        <taxon>Apocrita</taxon>
        <taxon>Aculeata</taxon>
        <taxon>Vespoidea</taxon>
        <taxon>Vespidae</taxon>
        <taxon>Eumeninae</taxon>
        <taxon>Odynerus</taxon>
    </lineage>
</organism>
<name>A0AAD9RL45_9HYME</name>
<dbReference type="Gene3D" id="3.30.40.10">
    <property type="entry name" value="Zinc/RING finger domain, C3HC4 (zinc finger)"/>
    <property type="match status" value="1"/>
</dbReference>
<evidence type="ECO:0000313" key="9">
    <source>
        <dbReference type="EMBL" id="KAK2581730.1"/>
    </source>
</evidence>
<sequence>MLLCGKCGKKPTNPVRYTNCGHFFCSKCVDINSKCSQCGVPFQPTEIRADHVILNLVRYCDTVADIVKENNLWDVNVETRNVSNKLPTSSQKSKLLSNLQNTTVNKITNYIPRHNGKNINKRNPKGETPLHIACIKGQKAAVESLLAAGANPNTKDNANWSPLQECINLGYYEICELLLKAGASPNTPGIENRTPLHEAVINNRIQEAKLLLEHNANRNVYDQYGKKPMDYCTSGEMQNLLDDTDSLYSTENENDLNCTLDQTLCDGKLIVYLSNVSEASEKLFANAALKHKIKSVSTYKPCVTHVIVEADNKNVTNLTYDVMLAILYGKWLLTSEWISMSLELEDIHQMELELFEVSGCPILGVPKRARENEELQNPRLFNRCYFYLALQANVVYRIGDVQLTKEQLTKLINAGDGTVLSREPNPEDIKEKEPFIPFHTARNPRHPLYRCTHYVIYAPGKDEPRVKYNMRHIRSLPLIWLIECIEKFTLVNPSFLGL</sequence>
<dbReference type="PROSITE" id="PS50297">
    <property type="entry name" value="ANK_REP_REGION"/>
    <property type="match status" value="2"/>
</dbReference>
<feature type="domain" description="RING-type" evidence="8">
    <location>
        <begin position="4"/>
        <end position="38"/>
    </location>
</feature>
<evidence type="ECO:0000256" key="3">
    <source>
        <dbReference type="ARBA" id="ARBA00022771"/>
    </source>
</evidence>
<dbReference type="Pfam" id="PF12796">
    <property type="entry name" value="Ank_2"/>
    <property type="match status" value="1"/>
</dbReference>
<proteinExistence type="predicted"/>
<dbReference type="PROSITE" id="PS50089">
    <property type="entry name" value="ZF_RING_2"/>
    <property type="match status" value="1"/>
</dbReference>
<dbReference type="AlphaFoldDB" id="A0AAD9RL45"/>
<dbReference type="EMBL" id="JAIFRP010000038">
    <property type="protein sequence ID" value="KAK2581730.1"/>
    <property type="molecule type" value="Genomic_DNA"/>
</dbReference>
<dbReference type="PRINTS" id="PR01415">
    <property type="entry name" value="ANKYRIN"/>
</dbReference>
<evidence type="ECO:0000256" key="2">
    <source>
        <dbReference type="ARBA" id="ARBA00022737"/>
    </source>
</evidence>
<keyword evidence="1" id="KW-0479">Metal-binding</keyword>
<dbReference type="SUPFAM" id="SSF52113">
    <property type="entry name" value="BRCT domain"/>
    <property type="match status" value="2"/>
</dbReference>
<keyword evidence="2" id="KW-0677">Repeat</keyword>
<dbReference type="GO" id="GO:0085020">
    <property type="term" value="P:protein K6-linked ubiquitination"/>
    <property type="evidence" value="ECO:0007669"/>
    <property type="project" value="TreeGrafter"/>
</dbReference>
<dbReference type="CDD" id="cd17720">
    <property type="entry name" value="BRCT_Bard1_rpt2"/>
    <property type="match status" value="1"/>
</dbReference>
<dbReference type="Pfam" id="PF00023">
    <property type="entry name" value="Ank"/>
    <property type="match status" value="1"/>
</dbReference>
<dbReference type="PROSITE" id="PS50088">
    <property type="entry name" value="ANK_REPEAT"/>
    <property type="match status" value="2"/>
</dbReference>
<evidence type="ECO:0000313" key="10">
    <source>
        <dbReference type="Proteomes" id="UP001258017"/>
    </source>
</evidence>
<evidence type="ECO:0000256" key="7">
    <source>
        <dbReference type="PROSITE-ProRule" id="PRU00175"/>
    </source>
</evidence>
<evidence type="ECO:0000256" key="5">
    <source>
        <dbReference type="ARBA" id="ARBA00023043"/>
    </source>
</evidence>
<dbReference type="Proteomes" id="UP001258017">
    <property type="component" value="Unassembled WGS sequence"/>
</dbReference>
<dbReference type="InterPro" id="IPR017907">
    <property type="entry name" value="Znf_RING_CS"/>
</dbReference>
<dbReference type="SMART" id="SM00248">
    <property type="entry name" value="ANK"/>
    <property type="match status" value="3"/>
</dbReference>
<keyword evidence="3 7" id="KW-0863">Zinc-finger</keyword>
<reference evidence="9" key="1">
    <citation type="submission" date="2021-08" db="EMBL/GenBank/DDBJ databases">
        <authorList>
            <person name="Misof B."/>
            <person name="Oliver O."/>
            <person name="Podsiadlowski L."/>
            <person name="Donath A."/>
            <person name="Peters R."/>
            <person name="Mayer C."/>
            <person name="Rust J."/>
            <person name="Gunkel S."/>
            <person name="Lesny P."/>
            <person name="Martin S."/>
            <person name="Oeyen J.P."/>
            <person name="Petersen M."/>
            <person name="Panagiotis P."/>
            <person name="Wilbrandt J."/>
            <person name="Tanja T."/>
        </authorList>
    </citation>
    <scope>NUCLEOTIDE SEQUENCE</scope>
    <source>
        <strain evidence="9">GBR_01_08_01A</strain>
        <tissue evidence="9">Thorax + abdomen</tissue>
    </source>
</reference>
<dbReference type="GO" id="GO:0031436">
    <property type="term" value="C:BRCA1-BARD1 complex"/>
    <property type="evidence" value="ECO:0007669"/>
    <property type="project" value="TreeGrafter"/>
</dbReference>
<feature type="repeat" description="ANK" evidence="6">
    <location>
        <begin position="125"/>
        <end position="157"/>
    </location>
</feature>
<evidence type="ECO:0000256" key="4">
    <source>
        <dbReference type="ARBA" id="ARBA00022833"/>
    </source>
</evidence>
<evidence type="ECO:0000259" key="8">
    <source>
        <dbReference type="PROSITE" id="PS50089"/>
    </source>
</evidence>
<dbReference type="GO" id="GO:0004842">
    <property type="term" value="F:ubiquitin-protein transferase activity"/>
    <property type="evidence" value="ECO:0007669"/>
    <property type="project" value="TreeGrafter"/>
</dbReference>
<dbReference type="GO" id="GO:0070531">
    <property type="term" value="C:BRCA1-A complex"/>
    <property type="evidence" value="ECO:0007669"/>
    <property type="project" value="TreeGrafter"/>
</dbReference>
<evidence type="ECO:0000256" key="6">
    <source>
        <dbReference type="PROSITE-ProRule" id="PRU00023"/>
    </source>
</evidence>
<gene>
    <name evidence="9" type="ORF">KPH14_002214</name>
</gene>
<dbReference type="InterPro" id="IPR036770">
    <property type="entry name" value="Ankyrin_rpt-contain_sf"/>
</dbReference>
<keyword evidence="5 6" id="KW-0040">ANK repeat</keyword>
<reference evidence="9" key="2">
    <citation type="journal article" date="2023" name="Commun. Biol.">
        <title>Intrasexual cuticular hydrocarbon dimorphism in a wasp sheds light on hydrocarbon biosynthesis genes in Hymenoptera.</title>
        <authorList>
            <person name="Moris V.C."/>
            <person name="Podsiadlowski L."/>
            <person name="Martin S."/>
            <person name="Oeyen J.P."/>
            <person name="Donath A."/>
            <person name="Petersen M."/>
            <person name="Wilbrandt J."/>
            <person name="Misof B."/>
            <person name="Liedtke D."/>
            <person name="Thamm M."/>
            <person name="Scheiner R."/>
            <person name="Schmitt T."/>
            <person name="Niehuis O."/>
        </authorList>
    </citation>
    <scope>NUCLEOTIDE SEQUENCE</scope>
    <source>
        <strain evidence="9">GBR_01_08_01A</strain>
    </source>
</reference>
<feature type="repeat" description="ANK" evidence="6">
    <location>
        <begin position="191"/>
        <end position="223"/>
    </location>
</feature>
<dbReference type="InterPro" id="IPR001841">
    <property type="entry name" value="Znf_RING"/>
</dbReference>
<dbReference type="GO" id="GO:0008270">
    <property type="term" value="F:zinc ion binding"/>
    <property type="evidence" value="ECO:0007669"/>
    <property type="project" value="UniProtKB-KW"/>
</dbReference>
<dbReference type="SUPFAM" id="SSF48403">
    <property type="entry name" value="Ankyrin repeat"/>
    <property type="match status" value="1"/>
</dbReference>
<dbReference type="InterPro" id="IPR013083">
    <property type="entry name" value="Znf_RING/FYVE/PHD"/>
</dbReference>
<accession>A0AAD9RL45</accession>
<dbReference type="Gene3D" id="1.25.40.20">
    <property type="entry name" value="Ankyrin repeat-containing domain"/>
    <property type="match status" value="1"/>
</dbReference>
<dbReference type="SUPFAM" id="SSF57850">
    <property type="entry name" value="RING/U-box"/>
    <property type="match status" value="1"/>
</dbReference>
<dbReference type="InterPro" id="IPR036420">
    <property type="entry name" value="BRCT_dom_sf"/>
</dbReference>
<keyword evidence="10" id="KW-1185">Reference proteome</keyword>
<evidence type="ECO:0000256" key="1">
    <source>
        <dbReference type="ARBA" id="ARBA00022723"/>
    </source>
</evidence>
<dbReference type="Gene3D" id="3.40.50.10190">
    <property type="entry name" value="BRCT domain"/>
    <property type="match status" value="2"/>
</dbReference>
<dbReference type="PROSITE" id="PS00518">
    <property type="entry name" value="ZF_RING_1"/>
    <property type="match status" value="1"/>
</dbReference>
<dbReference type="InterPro" id="IPR002110">
    <property type="entry name" value="Ankyrin_rpt"/>
</dbReference>
<keyword evidence="4" id="KW-0862">Zinc</keyword>
<dbReference type="PANTHER" id="PTHR24171">
    <property type="entry name" value="ANKYRIN REPEAT DOMAIN-CONTAINING PROTEIN 39-RELATED"/>
    <property type="match status" value="1"/>
</dbReference>
<protein>
    <recommendedName>
        <fullName evidence="8">RING-type domain-containing protein</fullName>
    </recommendedName>
</protein>
<dbReference type="PANTHER" id="PTHR24171:SF8">
    <property type="entry name" value="BRCA1-ASSOCIATED RING DOMAIN PROTEIN 1"/>
    <property type="match status" value="1"/>
</dbReference>